<evidence type="ECO:0000313" key="1">
    <source>
        <dbReference type="EMBL" id="KYM99717.1"/>
    </source>
</evidence>
<organism evidence="1 2">
    <name type="scientific">Cyphomyrmex costatus</name>
    <dbReference type="NCBI Taxonomy" id="456900"/>
    <lineage>
        <taxon>Eukaryota</taxon>
        <taxon>Metazoa</taxon>
        <taxon>Ecdysozoa</taxon>
        <taxon>Arthropoda</taxon>
        <taxon>Hexapoda</taxon>
        <taxon>Insecta</taxon>
        <taxon>Pterygota</taxon>
        <taxon>Neoptera</taxon>
        <taxon>Endopterygota</taxon>
        <taxon>Hymenoptera</taxon>
        <taxon>Apocrita</taxon>
        <taxon>Aculeata</taxon>
        <taxon>Formicoidea</taxon>
        <taxon>Formicidae</taxon>
        <taxon>Myrmicinae</taxon>
        <taxon>Cyphomyrmex</taxon>
    </lineage>
</organism>
<proteinExistence type="predicted"/>
<accession>A0A195CG71</accession>
<dbReference type="EMBL" id="KQ977791">
    <property type="protein sequence ID" value="KYM99717.1"/>
    <property type="molecule type" value="Genomic_DNA"/>
</dbReference>
<dbReference type="Proteomes" id="UP000078542">
    <property type="component" value="Unassembled WGS sequence"/>
</dbReference>
<evidence type="ECO:0000313" key="2">
    <source>
        <dbReference type="Proteomes" id="UP000078542"/>
    </source>
</evidence>
<dbReference type="AlphaFoldDB" id="A0A195CG71"/>
<gene>
    <name evidence="1" type="ORF">ALC62_09335</name>
</gene>
<protein>
    <submittedName>
        <fullName evidence="1">Uncharacterized protein</fullName>
    </submittedName>
</protein>
<keyword evidence="2" id="KW-1185">Reference proteome</keyword>
<reference evidence="1 2" key="1">
    <citation type="submission" date="2016-03" db="EMBL/GenBank/DDBJ databases">
        <title>Cyphomyrmex costatus WGS genome.</title>
        <authorList>
            <person name="Nygaard S."/>
            <person name="Hu H."/>
            <person name="Boomsma J."/>
            <person name="Zhang G."/>
        </authorList>
    </citation>
    <scope>NUCLEOTIDE SEQUENCE [LARGE SCALE GENOMIC DNA]</scope>
    <source>
        <strain evidence="1">MS0001</strain>
        <tissue evidence="1">Whole body</tissue>
    </source>
</reference>
<name>A0A195CG71_9HYME</name>
<sequence>MRVRERDKRCNAVRPRNTILFGQRERNERGPLLDCDDRASSGPTALGETVARTGTRNLYDDRGIHLATGILIGHIATSIGVGTIPIACTPTSLWIISDFNNAANYELQTNDQADT</sequence>